<keyword evidence="4" id="KW-1003">Cell membrane</keyword>
<name>A0A1H6DUN4_9GAMM</name>
<dbReference type="RefSeq" id="WP_104005934.1">
    <property type="nucleotide sequence ID" value="NZ_FNVQ01000010.1"/>
</dbReference>
<evidence type="ECO:0000256" key="6">
    <source>
        <dbReference type="ARBA" id="ARBA00022989"/>
    </source>
</evidence>
<feature type="transmembrane region" description="Helical" evidence="8">
    <location>
        <begin position="14"/>
        <end position="36"/>
    </location>
</feature>
<sequence length="347" mass="35731">MIAAVSGLSSHKQWLWLGALVCLLPIVLALNLFLGASELSPMEVIRTLLAGSGQEHVVRVIWELRLPRAIAAALIGSQLALAGFMLQSLTRNPLADSGLLGISAGASLGAVLVVVGAGTLSSGVAVYEQGESVLASLPAAALLGGLLSAVLVYGLSGASALTPLRLILTGVVCAAILNALVTGLLGLWGQAHTETIAAWLAGSLNGRSWEHLNVLLPWSALGLLAAILIYRPMRLLRLVDEQALSLGLNLSLWRLLTIATATLLTASAVAVSGPIGFIGLVVPHLAQGFAPGHMALQYLITAIAGAVIVLAGDLAGRLVLAPYELPVGVLAALIGVPTFLYLLRRQP</sequence>
<dbReference type="EMBL" id="FNVQ01000010">
    <property type="protein sequence ID" value="SEG88949.1"/>
    <property type="molecule type" value="Genomic_DNA"/>
</dbReference>
<evidence type="ECO:0000256" key="2">
    <source>
        <dbReference type="ARBA" id="ARBA00007935"/>
    </source>
</evidence>
<proteinExistence type="inferred from homology"/>
<keyword evidence="5 8" id="KW-0812">Transmembrane</keyword>
<dbReference type="PANTHER" id="PTHR30472">
    <property type="entry name" value="FERRIC ENTEROBACTIN TRANSPORT SYSTEM PERMEASE PROTEIN"/>
    <property type="match status" value="1"/>
</dbReference>
<dbReference type="InterPro" id="IPR037294">
    <property type="entry name" value="ABC_BtuC-like"/>
</dbReference>
<reference evidence="9 10" key="1">
    <citation type="submission" date="2016-10" db="EMBL/GenBank/DDBJ databases">
        <authorList>
            <person name="de Groot N.N."/>
        </authorList>
    </citation>
    <scope>NUCLEOTIDE SEQUENCE [LARGE SCALE GENOMIC DNA]</scope>
    <source>
        <strain evidence="9 10">DSM 22012</strain>
    </source>
</reference>
<dbReference type="Proteomes" id="UP000236745">
    <property type="component" value="Unassembled WGS sequence"/>
</dbReference>
<protein>
    <submittedName>
        <fullName evidence="9">Iron complex transport system permease protein</fullName>
    </submittedName>
</protein>
<dbReference type="InterPro" id="IPR000522">
    <property type="entry name" value="ABC_transptr_permease_BtuC"/>
</dbReference>
<keyword evidence="3" id="KW-0813">Transport</keyword>
<gene>
    <name evidence="9" type="ORF">SAMN05444390_11060</name>
</gene>
<evidence type="ECO:0000256" key="4">
    <source>
        <dbReference type="ARBA" id="ARBA00022475"/>
    </source>
</evidence>
<dbReference type="FunFam" id="1.10.3470.10:FF:000001">
    <property type="entry name" value="Vitamin B12 ABC transporter permease BtuC"/>
    <property type="match status" value="1"/>
</dbReference>
<dbReference type="Pfam" id="PF01032">
    <property type="entry name" value="FecCD"/>
    <property type="match status" value="1"/>
</dbReference>
<evidence type="ECO:0000256" key="3">
    <source>
        <dbReference type="ARBA" id="ARBA00022448"/>
    </source>
</evidence>
<organism evidence="9 10">
    <name type="scientific">Marinobacterium lutimaris</name>
    <dbReference type="NCBI Taxonomy" id="568106"/>
    <lineage>
        <taxon>Bacteria</taxon>
        <taxon>Pseudomonadati</taxon>
        <taxon>Pseudomonadota</taxon>
        <taxon>Gammaproteobacteria</taxon>
        <taxon>Oceanospirillales</taxon>
        <taxon>Oceanospirillaceae</taxon>
        <taxon>Marinobacterium</taxon>
    </lineage>
</organism>
<feature type="transmembrane region" description="Helical" evidence="8">
    <location>
        <begin position="98"/>
        <end position="120"/>
    </location>
</feature>
<dbReference type="CDD" id="cd06550">
    <property type="entry name" value="TM_ABC_iron-siderophores_like"/>
    <property type="match status" value="1"/>
</dbReference>
<feature type="transmembrane region" description="Helical" evidence="8">
    <location>
        <begin position="132"/>
        <end position="155"/>
    </location>
</feature>
<dbReference type="GO" id="GO:0033214">
    <property type="term" value="P:siderophore-iron import into cell"/>
    <property type="evidence" value="ECO:0007669"/>
    <property type="project" value="TreeGrafter"/>
</dbReference>
<dbReference type="OrthoDB" id="9055647at2"/>
<accession>A0A1H6DUN4</accession>
<dbReference type="GO" id="GO:0005886">
    <property type="term" value="C:plasma membrane"/>
    <property type="evidence" value="ECO:0007669"/>
    <property type="project" value="UniProtKB-SubCell"/>
</dbReference>
<feature type="transmembrane region" description="Helical" evidence="8">
    <location>
        <begin position="325"/>
        <end position="343"/>
    </location>
</feature>
<feature type="transmembrane region" description="Helical" evidence="8">
    <location>
        <begin position="253"/>
        <end position="286"/>
    </location>
</feature>
<evidence type="ECO:0000256" key="8">
    <source>
        <dbReference type="SAM" id="Phobius"/>
    </source>
</evidence>
<dbReference type="AlphaFoldDB" id="A0A1H6DUN4"/>
<feature type="transmembrane region" description="Helical" evidence="8">
    <location>
        <begin position="167"/>
        <end position="191"/>
    </location>
</feature>
<keyword evidence="10" id="KW-1185">Reference proteome</keyword>
<comment type="similarity">
    <text evidence="2">Belongs to the binding-protein-dependent transport system permease family. FecCD subfamily.</text>
</comment>
<evidence type="ECO:0000256" key="5">
    <source>
        <dbReference type="ARBA" id="ARBA00022692"/>
    </source>
</evidence>
<keyword evidence="6 8" id="KW-1133">Transmembrane helix</keyword>
<feature type="transmembrane region" description="Helical" evidence="8">
    <location>
        <begin position="69"/>
        <end position="86"/>
    </location>
</feature>
<feature type="transmembrane region" description="Helical" evidence="8">
    <location>
        <begin position="298"/>
        <end position="319"/>
    </location>
</feature>
<comment type="subcellular location">
    <subcellularLocation>
        <location evidence="1">Cell membrane</location>
        <topology evidence="1">Multi-pass membrane protein</topology>
    </subcellularLocation>
</comment>
<keyword evidence="7 8" id="KW-0472">Membrane</keyword>
<dbReference type="PANTHER" id="PTHR30472:SF25">
    <property type="entry name" value="ABC TRANSPORTER PERMEASE PROTEIN MJ0876-RELATED"/>
    <property type="match status" value="1"/>
</dbReference>
<dbReference type="GO" id="GO:0022857">
    <property type="term" value="F:transmembrane transporter activity"/>
    <property type="evidence" value="ECO:0007669"/>
    <property type="project" value="InterPro"/>
</dbReference>
<feature type="transmembrane region" description="Helical" evidence="8">
    <location>
        <begin position="212"/>
        <end position="233"/>
    </location>
</feature>
<dbReference type="Gene3D" id="1.10.3470.10">
    <property type="entry name" value="ABC transporter involved in vitamin B12 uptake, BtuC"/>
    <property type="match status" value="1"/>
</dbReference>
<evidence type="ECO:0000313" key="10">
    <source>
        <dbReference type="Proteomes" id="UP000236745"/>
    </source>
</evidence>
<dbReference type="SUPFAM" id="SSF81345">
    <property type="entry name" value="ABC transporter involved in vitamin B12 uptake, BtuC"/>
    <property type="match status" value="1"/>
</dbReference>
<evidence type="ECO:0000256" key="1">
    <source>
        <dbReference type="ARBA" id="ARBA00004651"/>
    </source>
</evidence>
<evidence type="ECO:0000256" key="7">
    <source>
        <dbReference type="ARBA" id="ARBA00023136"/>
    </source>
</evidence>
<evidence type="ECO:0000313" key="9">
    <source>
        <dbReference type="EMBL" id="SEG88949.1"/>
    </source>
</evidence>